<keyword evidence="3" id="KW-1185">Reference proteome</keyword>
<accession>A0A6L8VJA6</accession>
<dbReference type="RefSeq" id="WP_161347511.1">
    <property type="nucleotide sequence ID" value="NZ_BMGW01000008.1"/>
</dbReference>
<dbReference type="EMBL" id="WWNR01000008">
    <property type="protein sequence ID" value="MZQ90174.1"/>
    <property type="molecule type" value="Genomic_DNA"/>
</dbReference>
<evidence type="ECO:0000313" key="2">
    <source>
        <dbReference type="EMBL" id="MZQ90174.1"/>
    </source>
</evidence>
<proteinExistence type="predicted"/>
<keyword evidence="1" id="KW-0732">Signal</keyword>
<protein>
    <submittedName>
        <fullName evidence="2">Lipoprotein</fullName>
    </submittedName>
</protein>
<name>A0A6L8VJA6_9RHOB</name>
<sequence length="38" mass="3808">MKRIALLALLMAGLAGCNTVAGLGEDVSGSARTVQGMM</sequence>
<dbReference type="Proteomes" id="UP000477083">
    <property type="component" value="Unassembled WGS sequence"/>
</dbReference>
<dbReference type="AlphaFoldDB" id="A0A6L8VJA6"/>
<feature type="chain" id="PRO_5026759895" evidence="1">
    <location>
        <begin position="22"/>
        <end position="38"/>
    </location>
</feature>
<evidence type="ECO:0000256" key="1">
    <source>
        <dbReference type="SAM" id="SignalP"/>
    </source>
</evidence>
<gene>
    <name evidence="2" type="ORF">GS660_13850</name>
</gene>
<feature type="signal peptide" evidence="1">
    <location>
        <begin position="1"/>
        <end position="21"/>
    </location>
</feature>
<dbReference type="PROSITE" id="PS51257">
    <property type="entry name" value="PROKAR_LIPOPROTEIN"/>
    <property type="match status" value="1"/>
</dbReference>
<reference evidence="2 3" key="1">
    <citation type="submission" date="2020-01" db="EMBL/GenBank/DDBJ databases">
        <title>Frigidibacter albus SP32T (=CGMCC 1.13995T).</title>
        <authorList>
            <person name="Liao X."/>
        </authorList>
    </citation>
    <scope>NUCLEOTIDE SEQUENCE [LARGE SCALE GENOMIC DNA]</scope>
    <source>
        <strain evidence="2 3">SP32</strain>
    </source>
</reference>
<organism evidence="2 3">
    <name type="scientific">Frigidibacter albus</name>
    <dbReference type="NCBI Taxonomy" id="1465486"/>
    <lineage>
        <taxon>Bacteria</taxon>
        <taxon>Pseudomonadati</taxon>
        <taxon>Pseudomonadota</taxon>
        <taxon>Alphaproteobacteria</taxon>
        <taxon>Rhodobacterales</taxon>
        <taxon>Paracoccaceae</taxon>
        <taxon>Frigidibacter</taxon>
    </lineage>
</organism>
<keyword evidence="2" id="KW-0449">Lipoprotein</keyword>
<comment type="caution">
    <text evidence="2">The sequence shown here is derived from an EMBL/GenBank/DDBJ whole genome shotgun (WGS) entry which is preliminary data.</text>
</comment>
<evidence type="ECO:0000313" key="3">
    <source>
        <dbReference type="Proteomes" id="UP000477083"/>
    </source>
</evidence>